<keyword evidence="6" id="KW-0472">Membrane</keyword>
<evidence type="ECO:0000256" key="2">
    <source>
        <dbReference type="ARBA" id="ARBA00022617"/>
    </source>
</evidence>
<dbReference type="GO" id="GO:0016705">
    <property type="term" value="F:oxidoreductase activity, acting on paired donors, with incorporation or reduction of molecular oxygen"/>
    <property type="evidence" value="ECO:0007669"/>
    <property type="project" value="InterPro"/>
</dbReference>
<dbReference type="GeneID" id="39580081"/>
<gene>
    <name evidence="7" type="ORF">SODALDRAFT_332053</name>
</gene>
<dbReference type="RefSeq" id="XP_028467716.1">
    <property type="nucleotide sequence ID" value="XM_028611603.1"/>
</dbReference>
<keyword evidence="3 5" id="KW-0479">Metal-binding</keyword>
<protein>
    <submittedName>
        <fullName evidence="7">Cytochrome P450</fullName>
    </submittedName>
</protein>
<evidence type="ECO:0000256" key="1">
    <source>
        <dbReference type="ARBA" id="ARBA00010617"/>
    </source>
</evidence>
<proteinExistence type="inferred from homology"/>
<organism evidence="7 8">
    <name type="scientific">Sodiomyces alkalinus (strain CBS 110278 / VKM F-3762 / F11)</name>
    <name type="common">Alkaliphilic filamentous fungus</name>
    <dbReference type="NCBI Taxonomy" id="1314773"/>
    <lineage>
        <taxon>Eukaryota</taxon>
        <taxon>Fungi</taxon>
        <taxon>Dikarya</taxon>
        <taxon>Ascomycota</taxon>
        <taxon>Pezizomycotina</taxon>
        <taxon>Sordariomycetes</taxon>
        <taxon>Hypocreomycetidae</taxon>
        <taxon>Glomerellales</taxon>
        <taxon>Plectosphaerellaceae</taxon>
        <taxon>Sodiomyces</taxon>
    </lineage>
</organism>
<dbReference type="GO" id="GO:0020037">
    <property type="term" value="F:heme binding"/>
    <property type="evidence" value="ECO:0007669"/>
    <property type="project" value="InterPro"/>
</dbReference>
<comment type="similarity">
    <text evidence="1">Belongs to the cytochrome P450 family.</text>
</comment>
<dbReference type="GO" id="GO:0004497">
    <property type="term" value="F:monooxygenase activity"/>
    <property type="evidence" value="ECO:0007669"/>
    <property type="project" value="InterPro"/>
</dbReference>
<dbReference type="AlphaFoldDB" id="A0A3N2PZF9"/>
<dbReference type="Proteomes" id="UP000272025">
    <property type="component" value="Unassembled WGS sequence"/>
</dbReference>
<dbReference type="InterPro" id="IPR036396">
    <property type="entry name" value="Cyt_P450_sf"/>
</dbReference>
<dbReference type="InterPro" id="IPR001128">
    <property type="entry name" value="Cyt_P450"/>
</dbReference>
<evidence type="ECO:0000256" key="6">
    <source>
        <dbReference type="SAM" id="Phobius"/>
    </source>
</evidence>
<dbReference type="OrthoDB" id="5835829at2759"/>
<keyword evidence="2 5" id="KW-0349">Heme</keyword>
<dbReference type="Gene3D" id="1.10.630.10">
    <property type="entry name" value="Cytochrome P450"/>
    <property type="match status" value="1"/>
</dbReference>
<dbReference type="PRINTS" id="PR00463">
    <property type="entry name" value="EP450I"/>
</dbReference>
<dbReference type="PANTHER" id="PTHR24305">
    <property type="entry name" value="CYTOCHROME P450"/>
    <property type="match status" value="1"/>
</dbReference>
<evidence type="ECO:0000256" key="5">
    <source>
        <dbReference type="PIRSR" id="PIRSR602401-1"/>
    </source>
</evidence>
<feature type="binding site" description="axial binding residue" evidence="5">
    <location>
        <position position="433"/>
    </location>
    <ligand>
        <name>heme</name>
        <dbReference type="ChEBI" id="CHEBI:30413"/>
    </ligand>
    <ligandPart>
        <name>Fe</name>
        <dbReference type="ChEBI" id="CHEBI:18248"/>
    </ligandPart>
</feature>
<dbReference type="SUPFAM" id="SSF48264">
    <property type="entry name" value="Cytochrome P450"/>
    <property type="match status" value="1"/>
</dbReference>
<evidence type="ECO:0000313" key="8">
    <source>
        <dbReference type="Proteomes" id="UP000272025"/>
    </source>
</evidence>
<dbReference type="Pfam" id="PF00067">
    <property type="entry name" value="p450"/>
    <property type="match status" value="1"/>
</dbReference>
<keyword evidence="6" id="KW-1133">Transmembrane helix</keyword>
<keyword evidence="8" id="KW-1185">Reference proteome</keyword>
<dbReference type="PANTHER" id="PTHR24305:SF166">
    <property type="entry name" value="CYTOCHROME P450 12A4, MITOCHONDRIAL-RELATED"/>
    <property type="match status" value="1"/>
</dbReference>
<keyword evidence="6" id="KW-0812">Transmembrane</keyword>
<accession>A0A3N2PZF9</accession>
<feature type="transmembrane region" description="Helical" evidence="6">
    <location>
        <begin position="6"/>
        <end position="27"/>
    </location>
</feature>
<dbReference type="PRINTS" id="PR00385">
    <property type="entry name" value="P450"/>
</dbReference>
<keyword evidence="4 5" id="KW-0408">Iron</keyword>
<comment type="cofactor">
    <cofactor evidence="5">
        <name>heme</name>
        <dbReference type="ChEBI" id="CHEBI:30413"/>
    </cofactor>
</comment>
<sequence>MNAGSLTTVFALVLAGFVSIKILVAIWSEWRSPLNRVPGPWISKFTGAFWVASVIRGTAFRKAFEYSQTFGPITRVAPDHVIVSDRRSVHQVLVEIDLRKSQLYEKFRPSQEGDSLFTFLDKKLYRQRRRLLSHGFSVSYLRGLEHLLKKCVKSLEDVLDEQCRQNGGRTTMDAWNLMGCVTADIIGETAFGGSFELVKNGQHPIRQRFSESLKRGTMYQLMPFLKHLPFMPPFQDPELRRLLDEVIERRRTTEDKVPKQDLLQILLDAHDQDPKGFPLIDVVSEMLVFLIAGSDTPSGTLSFAIMFLMNHPEVYRRVVDEVREAFPEPDSEVTDERMADLPYLNAILKETLRVMNPTASGLARQTDEDLILAGHLIPAGTRVTANTLALHWDENEWPDPMKFVPERWLGEYKGMQHNEKGAWYPFAAGSRNCIGKQ</sequence>
<reference evidence="7 8" key="1">
    <citation type="journal article" date="2018" name="Mol. Ecol.">
        <title>The obligate alkalophilic soda-lake fungus Sodiomyces alkalinus has shifted to a protein diet.</title>
        <authorList>
            <person name="Grum-Grzhimaylo A.A."/>
            <person name="Falkoski D.L."/>
            <person name="van den Heuvel J."/>
            <person name="Valero-Jimenez C.A."/>
            <person name="Min B."/>
            <person name="Choi I.G."/>
            <person name="Lipzen A."/>
            <person name="Daum C.G."/>
            <person name="Aanen D.K."/>
            <person name="Tsang A."/>
            <person name="Henrissat B."/>
            <person name="Bilanenko E.N."/>
            <person name="de Vries R.P."/>
            <person name="van Kan J.A.L."/>
            <person name="Grigoriev I.V."/>
            <person name="Debets A.J.M."/>
        </authorList>
    </citation>
    <scope>NUCLEOTIDE SEQUENCE [LARGE SCALE GENOMIC DNA]</scope>
    <source>
        <strain evidence="7 8">F11</strain>
    </source>
</reference>
<dbReference type="EMBL" id="ML119053">
    <property type="protein sequence ID" value="ROT39910.1"/>
    <property type="molecule type" value="Genomic_DNA"/>
</dbReference>
<evidence type="ECO:0000256" key="3">
    <source>
        <dbReference type="ARBA" id="ARBA00022723"/>
    </source>
</evidence>
<name>A0A3N2PZF9_SODAK</name>
<dbReference type="STRING" id="1314773.A0A3N2PZF9"/>
<evidence type="ECO:0000313" key="7">
    <source>
        <dbReference type="EMBL" id="ROT39910.1"/>
    </source>
</evidence>
<dbReference type="GO" id="GO:0005506">
    <property type="term" value="F:iron ion binding"/>
    <property type="evidence" value="ECO:0007669"/>
    <property type="project" value="InterPro"/>
</dbReference>
<dbReference type="InterPro" id="IPR050121">
    <property type="entry name" value="Cytochrome_P450_monoxygenase"/>
</dbReference>
<evidence type="ECO:0000256" key="4">
    <source>
        <dbReference type="ARBA" id="ARBA00023004"/>
    </source>
</evidence>
<dbReference type="InterPro" id="IPR002401">
    <property type="entry name" value="Cyt_P450_E_grp-I"/>
</dbReference>